<evidence type="ECO:0000313" key="1">
    <source>
        <dbReference type="EMBL" id="POG72612.1"/>
    </source>
</evidence>
<gene>
    <name evidence="1" type="ORF">GLOIN_2v1148603</name>
</gene>
<comment type="caution">
    <text evidence="1">The sequence shown here is derived from an EMBL/GenBank/DDBJ whole genome shotgun (WGS) entry which is preliminary data.</text>
</comment>
<organism evidence="1 2">
    <name type="scientific">Rhizophagus irregularis (strain DAOM 181602 / DAOM 197198 / MUCL 43194)</name>
    <name type="common">Arbuscular mycorrhizal fungus</name>
    <name type="synonym">Glomus intraradices</name>
    <dbReference type="NCBI Taxonomy" id="747089"/>
    <lineage>
        <taxon>Eukaryota</taxon>
        <taxon>Fungi</taxon>
        <taxon>Fungi incertae sedis</taxon>
        <taxon>Mucoromycota</taxon>
        <taxon>Glomeromycotina</taxon>
        <taxon>Glomeromycetes</taxon>
        <taxon>Glomerales</taxon>
        <taxon>Glomeraceae</taxon>
        <taxon>Rhizophagus</taxon>
    </lineage>
</organism>
<dbReference type="AlphaFoldDB" id="A0A2P4Q4U4"/>
<dbReference type="VEuPathDB" id="FungiDB:RhiirFUN_025629"/>
<reference evidence="1 2" key="1">
    <citation type="journal article" date="2013" name="Proc. Natl. Acad. Sci. U.S.A.">
        <title>Genome of an arbuscular mycorrhizal fungus provides insight into the oldest plant symbiosis.</title>
        <authorList>
            <person name="Tisserant E."/>
            <person name="Malbreil M."/>
            <person name="Kuo A."/>
            <person name="Kohler A."/>
            <person name="Symeonidi A."/>
            <person name="Balestrini R."/>
            <person name="Charron P."/>
            <person name="Duensing N."/>
            <person name="Frei Dit Frey N."/>
            <person name="Gianinazzi-Pearson V."/>
            <person name="Gilbert L.B."/>
            <person name="Handa Y."/>
            <person name="Herr J.R."/>
            <person name="Hijri M."/>
            <person name="Koul R."/>
            <person name="Kawaguchi M."/>
            <person name="Krajinski F."/>
            <person name="Lammers P.J."/>
            <person name="Masclaux F.G."/>
            <person name="Murat C."/>
            <person name="Morin E."/>
            <person name="Ndikumana S."/>
            <person name="Pagni M."/>
            <person name="Petitpierre D."/>
            <person name="Requena N."/>
            <person name="Rosikiewicz P."/>
            <person name="Riley R."/>
            <person name="Saito K."/>
            <person name="San Clemente H."/>
            <person name="Shapiro H."/>
            <person name="van Tuinen D."/>
            <person name="Becard G."/>
            <person name="Bonfante P."/>
            <person name="Paszkowski U."/>
            <person name="Shachar-Hill Y.Y."/>
            <person name="Tuskan G.A."/>
            <person name="Young P.W."/>
            <person name="Sanders I.R."/>
            <person name="Henrissat B."/>
            <person name="Rensing S.A."/>
            <person name="Grigoriev I.V."/>
            <person name="Corradi N."/>
            <person name="Roux C."/>
            <person name="Martin F."/>
        </authorList>
    </citation>
    <scope>NUCLEOTIDE SEQUENCE [LARGE SCALE GENOMIC DNA]</scope>
    <source>
        <strain evidence="1 2">DAOM 197198</strain>
    </source>
</reference>
<dbReference type="Proteomes" id="UP000018888">
    <property type="component" value="Unassembled WGS sequence"/>
</dbReference>
<keyword evidence="2" id="KW-1185">Reference proteome</keyword>
<dbReference type="EMBL" id="AUPC02000093">
    <property type="protein sequence ID" value="POG72612.1"/>
    <property type="molecule type" value="Genomic_DNA"/>
</dbReference>
<accession>A0A2P4Q4U4</accession>
<name>A0A2P4Q4U4_RHIID</name>
<sequence>MLFREKGVGIDRINKLVTYSASNISRLNNTQIQNIIDYVDDRVHVISKTITNGNDQSHVTFAEMISSVTSQTSRTNSTFDCIYFRNKTLDQYSTLYREFSSENFDYYGITDEKLCPLCKLGHGEEESIEGRYTSESYFIKCEQRKIEGSKLEPVHNCSIGFFWSCYTNLYDQSCYGFVYFCQYFCLLNQNDLYFWWFTLNG</sequence>
<proteinExistence type="predicted"/>
<evidence type="ECO:0000313" key="2">
    <source>
        <dbReference type="Proteomes" id="UP000018888"/>
    </source>
</evidence>
<reference evidence="1 2" key="2">
    <citation type="journal article" date="2018" name="New Phytol.">
        <title>High intraspecific genome diversity in the model arbuscular mycorrhizal symbiont Rhizophagus irregularis.</title>
        <authorList>
            <person name="Chen E.C.H."/>
            <person name="Morin E."/>
            <person name="Beaudet D."/>
            <person name="Noel J."/>
            <person name="Yildirir G."/>
            <person name="Ndikumana S."/>
            <person name="Charron P."/>
            <person name="St-Onge C."/>
            <person name="Giorgi J."/>
            <person name="Kruger M."/>
            <person name="Marton T."/>
            <person name="Ropars J."/>
            <person name="Grigoriev I.V."/>
            <person name="Hainaut M."/>
            <person name="Henrissat B."/>
            <person name="Roux C."/>
            <person name="Martin F."/>
            <person name="Corradi N."/>
        </authorList>
    </citation>
    <scope>NUCLEOTIDE SEQUENCE [LARGE SCALE GENOMIC DNA]</scope>
    <source>
        <strain evidence="1 2">DAOM 197198</strain>
    </source>
</reference>
<protein>
    <submittedName>
        <fullName evidence="1">Uncharacterized protein</fullName>
    </submittedName>
</protein>